<gene>
    <name evidence="2" type="ORF">BD310DRAFT_834485</name>
</gene>
<keyword evidence="3" id="KW-1185">Reference proteome</keyword>
<evidence type="ECO:0000256" key="1">
    <source>
        <dbReference type="SAM" id="Phobius"/>
    </source>
</evidence>
<dbReference type="AlphaFoldDB" id="A0A4Q9P9P7"/>
<dbReference type="EMBL" id="ML145330">
    <property type="protein sequence ID" value="TBU51390.1"/>
    <property type="molecule type" value="Genomic_DNA"/>
</dbReference>
<accession>A0A4Q9P9P7</accession>
<sequence>MQSRGVTDIAFSQVQAIGQTILGVPRSTPAPCPSSTYQLIPSHCLPVLLEIIIIFASVVVVLLFRSGVLFKPACKGKLGPVEARLELT</sequence>
<keyword evidence="1" id="KW-0472">Membrane</keyword>
<dbReference type="Proteomes" id="UP000292082">
    <property type="component" value="Unassembled WGS sequence"/>
</dbReference>
<organism evidence="2 3">
    <name type="scientific">Dichomitus squalens</name>
    <dbReference type="NCBI Taxonomy" id="114155"/>
    <lineage>
        <taxon>Eukaryota</taxon>
        <taxon>Fungi</taxon>
        <taxon>Dikarya</taxon>
        <taxon>Basidiomycota</taxon>
        <taxon>Agaricomycotina</taxon>
        <taxon>Agaricomycetes</taxon>
        <taxon>Polyporales</taxon>
        <taxon>Polyporaceae</taxon>
        <taxon>Dichomitus</taxon>
    </lineage>
</organism>
<protein>
    <submittedName>
        <fullName evidence="2">Uncharacterized protein</fullName>
    </submittedName>
</protein>
<keyword evidence="1" id="KW-1133">Transmembrane helix</keyword>
<feature type="transmembrane region" description="Helical" evidence="1">
    <location>
        <begin position="45"/>
        <end position="64"/>
    </location>
</feature>
<keyword evidence="1" id="KW-0812">Transmembrane</keyword>
<evidence type="ECO:0000313" key="2">
    <source>
        <dbReference type="EMBL" id="TBU51390.1"/>
    </source>
</evidence>
<name>A0A4Q9P9P7_9APHY</name>
<reference evidence="2 3" key="1">
    <citation type="submission" date="2019-01" db="EMBL/GenBank/DDBJ databases">
        <title>Draft genome sequences of three monokaryotic isolates of the white-rot basidiomycete fungus Dichomitus squalens.</title>
        <authorList>
            <consortium name="DOE Joint Genome Institute"/>
            <person name="Lopez S.C."/>
            <person name="Andreopoulos B."/>
            <person name="Pangilinan J."/>
            <person name="Lipzen A."/>
            <person name="Riley R."/>
            <person name="Ahrendt S."/>
            <person name="Ng V."/>
            <person name="Barry K."/>
            <person name="Daum C."/>
            <person name="Grigoriev I.V."/>
            <person name="Hilden K.S."/>
            <person name="Makela M.R."/>
            <person name="de Vries R.P."/>
        </authorList>
    </citation>
    <scope>NUCLEOTIDE SEQUENCE [LARGE SCALE GENOMIC DNA]</scope>
    <source>
        <strain evidence="2 3">CBS 464.89</strain>
    </source>
</reference>
<evidence type="ECO:0000313" key="3">
    <source>
        <dbReference type="Proteomes" id="UP000292082"/>
    </source>
</evidence>
<proteinExistence type="predicted"/>